<evidence type="ECO:0000313" key="9">
    <source>
        <dbReference type="Proteomes" id="UP000193218"/>
    </source>
</evidence>
<feature type="transmembrane region" description="Helical" evidence="6">
    <location>
        <begin position="551"/>
        <end position="569"/>
    </location>
</feature>
<comment type="subcellular location">
    <subcellularLocation>
        <location evidence="1">Membrane</location>
        <topology evidence="1">Multi-pass membrane protein</topology>
    </subcellularLocation>
</comment>
<evidence type="ECO:0000256" key="3">
    <source>
        <dbReference type="ARBA" id="ARBA00022989"/>
    </source>
</evidence>
<feature type="transmembrane region" description="Helical" evidence="6">
    <location>
        <begin position="414"/>
        <end position="433"/>
    </location>
</feature>
<feature type="transmembrane region" description="Helical" evidence="6">
    <location>
        <begin position="216"/>
        <end position="236"/>
    </location>
</feature>
<protein>
    <submittedName>
        <fullName evidence="8">Major facilitator superfamily domain-containing protein</fullName>
    </submittedName>
</protein>
<dbReference type="OrthoDB" id="3437016at2759"/>
<evidence type="ECO:0000256" key="6">
    <source>
        <dbReference type="SAM" id="Phobius"/>
    </source>
</evidence>
<reference evidence="8 9" key="1">
    <citation type="submission" date="2017-03" db="EMBL/GenBank/DDBJ databases">
        <title>Widespread Adenine N6-methylation of Active Genes in Fungi.</title>
        <authorList>
            <consortium name="DOE Joint Genome Institute"/>
            <person name="Mondo S.J."/>
            <person name="Dannebaum R.O."/>
            <person name="Kuo R.C."/>
            <person name="Louie K.B."/>
            <person name="Bewick A.J."/>
            <person name="Labutti K."/>
            <person name="Haridas S."/>
            <person name="Kuo A."/>
            <person name="Salamov A."/>
            <person name="Ahrendt S.R."/>
            <person name="Lau R."/>
            <person name="Bowen B.P."/>
            <person name="Lipzen A."/>
            <person name="Sullivan W."/>
            <person name="Andreopoulos W.B."/>
            <person name="Clum A."/>
            <person name="Lindquist E."/>
            <person name="Daum C."/>
            <person name="Northen T.R."/>
            <person name="Ramamoorthy G."/>
            <person name="Schmitz R.J."/>
            <person name="Gryganskyi A."/>
            <person name="Culley D."/>
            <person name="Magnuson J."/>
            <person name="James T.Y."/>
            <person name="O'Malley M.A."/>
            <person name="Stajich J.E."/>
            <person name="Spatafora J.W."/>
            <person name="Visel A."/>
            <person name="Grigoriev I.V."/>
        </authorList>
    </citation>
    <scope>NUCLEOTIDE SEQUENCE [LARGE SCALE GENOMIC DNA]</scope>
    <source>
        <strain evidence="8 9">NRRL Y-17943</strain>
    </source>
</reference>
<dbReference type="InterPro" id="IPR020846">
    <property type="entry name" value="MFS_dom"/>
</dbReference>
<dbReference type="PRINTS" id="PR01036">
    <property type="entry name" value="TCRTETB"/>
</dbReference>
<dbReference type="SUPFAM" id="SSF103473">
    <property type="entry name" value="MFS general substrate transporter"/>
    <property type="match status" value="2"/>
</dbReference>
<feature type="transmembrane region" description="Helical" evidence="6">
    <location>
        <begin position="348"/>
        <end position="369"/>
    </location>
</feature>
<feature type="transmembrane region" description="Helical" evidence="6">
    <location>
        <begin position="310"/>
        <end position="327"/>
    </location>
</feature>
<feature type="transmembrane region" description="Helical" evidence="6">
    <location>
        <begin position="389"/>
        <end position="407"/>
    </location>
</feature>
<keyword evidence="9" id="KW-1185">Reference proteome</keyword>
<feature type="transmembrane region" description="Helical" evidence="6">
    <location>
        <begin position="97"/>
        <end position="117"/>
    </location>
</feature>
<feature type="transmembrane region" description="Helical" evidence="6">
    <location>
        <begin position="129"/>
        <end position="146"/>
    </location>
</feature>
<accession>A0A1Y1UEB5</accession>
<dbReference type="GO" id="GO:0005886">
    <property type="term" value="C:plasma membrane"/>
    <property type="evidence" value="ECO:0007669"/>
    <property type="project" value="TreeGrafter"/>
</dbReference>
<keyword evidence="4 6" id="KW-0472">Membrane</keyword>
<name>A0A1Y1UEB5_9TREE</name>
<proteinExistence type="predicted"/>
<dbReference type="Gene3D" id="1.20.1250.20">
    <property type="entry name" value="MFS general substrate transporter like domains"/>
    <property type="match status" value="1"/>
</dbReference>
<dbReference type="InterPro" id="IPR007727">
    <property type="entry name" value="Spo12"/>
</dbReference>
<evidence type="ECO:0000313" key="8">
    <source>
        <dbReference type="EMBL" id="ORX36400.1"/>
    </source>
</evidence>
<evidence type="ECO:0000256" key="4">
    <source>
        <dbReference type="ARBA" id="ARBA00023136"/>
    </source>
</evidence>
<dbReference type="InterPro" id="IPR011701">
    <property type="entry name" value="MFS"/>
</dbReference>
<dbReference type="STRING" id="4999.A0A1Y1UEB5"/>
<feature type="transmembrane region" description="Helical" evidence="6">
    <location>
        <begin position="60"/>
        <end position="85"/>
    </location>
</feature>
<feature type="transmembrane region" description="Helical" evidence="6">
    <location>
        <begin position="275"/>
        <end position="298"/>
    </location>
</feature>
<keyword evidence="3 6" id="KW-1133">Transmembrane helix</keyword>
<dbReference type="Proteomes" id="UP000193218">
    <property type="component" value="Unassembled WGS sequence"/>
</dbReference>
<dbReference type="InParanoid" id="A0A1Y1UEB5"/>
<feature type="compositionally biased region" description="Polar residues" evidence="5">
    <location>
        <begin position="22"/>
        <end position="33"/>
    </location>
</feature>
<keyword evidence="2 6" id="KW-0812">Transmembrane</keyword>
<dbReference type="PANTHER" id="PTHR23501">
    <property type="entry name" value="MAJOR FACILITATOR SUPERFAMILY"/>
    <property type="match status" value="1"/>
</dbReference>
<dbReference type="GeneID" id="33560658"/>
<dbReference type="PROSITE" id="PS50850">
    <property type="entry name" value="MFS"/>
    <property type="match status" value="1"/>
</dbReference>
<evidence type="ECO:0000259" key="7">
    <source>
        <dbReference type="PROSITE" id="PS50850"/>
    </source>
</evidence>
<feature type="transmembrane region" description="Helical" evidence="6">
    <location>
        <begin position="158"/>
        <end position="178"/>
    </location>
</feature>
<dbReference type="PANTHER" id="PTHR23501:SF198">
    <property type="entry name" value="AZOLE RESISTANCE PROTEIN 1-RELATED"/>
    <property type="match status" value="1"/>
</dbReference>
<dbReference type="EMBL" id="NBSH01000008">
    <property type="protein sequence ID" value="ORX36400.1"/>
    <property type="molecule type" value="Genomic_DNA"/>
</dbReference>
<feature type="domain" description="Major facilitator superfamily (MFS) profile" evidence="7">
    <location>
        <begin position="63"/>
        <end position="574"/>
    </location>
</feature>
<feature type="transmembrane region" description="Helical" evidence="6">
    <location>
        <begin position="439"/>
        <end position="462"/>
    </location>
</feature>
<feature type="transmembrane region" description="Helical" evidence="6">
    <location>
        <begin position="185"/>
        <end position="204"/>
    </location>
</feature>
<sequence length="688" mass="72351">MSAQTLATTLEGHETPVEKALTPSNASHCTSSESRGDADAEAQKTVGDEPEDKYLHGLKLVLVFIGLSLAVFIIILDQTILVPALPIIASSFHDVNQIGWISSSYFVTQCSSILLWGQALAHFDQKVPLLIAIAIFEVGSLIAAVSHNFVTLIVGRSIAGLGGAAIMVATMSISSAVIELKRRPIFFGLFGIIFVIGSSLGPLIGGSLTTHASWRWCFWINLPVGGISMGVIALVIPKLERPALAEKQPSFATRALQRAFGDSNLLRTDGLISRIVSLDWIATAIVLGGIVSLTLALIEGGAHGWSTHTVIIGFTMFGVCLILVILWEVLVMKEDGMVPLRVTRFRSVWGSSGVACARMMSALSIFTYLPTFLQATRHESSLRSAIQTLPYAIGMAMFALIGAVIVQKSGRFKWALLLGTAVCSIGGGLLYTLDVHSSYAKIAGFQIVACLGAGLVMMNAVLAAQAEMDANGLIKDIPQATALVTLFQLLGGSFGGSIGGALLSGGVRRYASSLPHDTVVALAQSVDSIWMLSGEARTIAVQAYARASNDVFLAGAAAGVVGFLFALICRDRNTITCSRSSSTAKTTIMAPAAPSSTDASGYPAEKYLQKKGLLGFGKPGKGLTVSPTDNALSPCSAKLNGAKQRHFSKGKPTNISSSLCNVAAIRSVSSASYMSTSSTASEKPRADF</sequence>
<comment type="caution">
    <text evidence="8">The sequence shown here is derived from an EMBL/GenBank/DDBJ whole genome shotgun (WGS) entry which is preliminary data.</text>
</comment>
<gene>
    <name evidence="8" type="ORF">BD324DRAFT_656831</name>
</gene>
<feature type="region of interest" description="Disordered" evidence="5">
    <location>
        <begin position="1"/>
        <end position="47"/>
    </location>
</feature>
<dbReference type="RefSeq" id="XP_021870501.1">
    <property type="nucleotide sequence ID" value="XM_022018849.1"/>
</dbReference>
<dbReference type="Pfam" id="PF07690">
    <property type="entry name" value="MFS_1"/>
    <property type="match status" value="1"/>
</dbReference>
<evidence type="ECO:0000256" key="1">
    <source>
        <dbReference type="ARBA" id="ARBA00004141"/>
    </source>
</evidence>
<dbReference type="InterPro" id="IPR036259">
    <property type="entry name" value="MFS_trans_sf"/>
</dbReference>
<dbReference type="GO" id="GO:0022857">
    <property type="term" value="F:transmembrane transporter activity"/>
    <property type="evidence" value="ECO:0007669"/>
    <property type="project" value="InterPro"/>
</dbReference>
<dbReference type="AlphaFoldDB" id="A0A1Y1UEB5"/>
<organism evidence="8 9">
    <name type="scientific">Kockovaella imperatae</name>
    <dbReference type="NCBI Taxonomy" id="4999"/>
    <lineage>
        <taxon>Eukaryota</taxon>
        <taxon>Fungi</taxon>
        <taxon>Dikarya</taxon>
        <taxon>Basidiomycota</taxon>
        <taxon>Agaricomycotina</taxon>
        <taxon>Tremellomycetes</taxon>
        <taxon>Tremellales</taxon>
        <taxon>Cuniculitremaceae</taxon>
        <taxon>Kockovaella</taxon>
    </lineage>
</organism>
<evidence type="ECO:0000256" key="5">
    <source>
        <dbReference type="SAM" id="MobiDB-lite"/>
    </source>
</evidence>
<dbReference type="Gene3D" id="1.20.1720.10">
    <property type="entry name" value="Multidrug resistance protein D"/>
    <property type="match status" value="1"/>
</dbReference>
<evidence type="ECO:0000256" key="2">
    <source>
        <dbReference type="ARBA" id="ARBA00022692"/>
    </source>
</evidence>
<feature type="transmembrane region" description="Helical" evidence="6">
    <location>
        <begin position="483"/>
        <end position="503"/>
    </location>
</feature>
<dbReference type="Pfam" id="PF05032">
    <property type="entry name" value="Spo12"/>
    <property type="match status" value="1"/>
</dbReference>